<keyword evidence="2" id="KW-1185">Reference proteome</keyword>
<protein>
    <submittedName>
        <fullName evidence="1">Uncharacterized protein</fullName>
    </submittedName>
</protein>
<organism evidence="1 2">
    <name type="scientific">Schistosoma mattheei</name>
    <dbReference type="NCBI Taxonomy" id="31246"/>
    <lineage>
        <taxon>Eukaryota</taxon>
        <taxon>Metazoa</taxon>
        <taxon>Spiralia</taxon>
        <taxon>Lophotrochozoa</taxon>
        <taxon>Platyhelminthes</taxon>
        <taxon>Trematoda</taxon>
        <taxon>Digenea</taxon>
        <taxon>Strigeidida</taxon>
        <taxon>Schistosomatoidea</taxon>
        <taxon>Schistosomatidae</taxon>
        <taxon>Schistosoma</taxon>
    </lineage>
</organism>
<proteinExistence type="predicted"/>
<dbReference type="EMBL" id="UZAL01039767">
    <property type="protein sequence ID" value="VDP75984.1"/>
    <property type="molecule type" value="Genomic_DNA"/>
</dbReference>
<accession>A0A3P8H010</accession>
<sequence>MVISNDVFALLHETNQSYTRNHHYPLDLHLDDLYQVMSIQNSPIELNEIQVLN</sequence>
<dbReference type="Proteomes" id="UP000269396">
    <property type="component" value="Unassembled WGS sequence"/>
</dbReference>
<evidence type="ECO:0000313" key="2">
    <source>
        <dbReference type="Proteomes" id="UP000269396"/>
    </source>
</evidence>
<reference evidence="1 2" key="1">
    <citation type="submission" date="2018-11" db="EMBL/GenBank/DDBJ databases">
        <authorList>
            <consortium name="Pathogen Informatics"/>
        </authorList>
    </citation>
    <scope>NUCLEOTIDE SEQUENCE [LARGE SCALE GENOMIC DNA]</scope>
    <source>
        <strain>Denwood</strain>
        <strain evidence="2">Zambia</strain>
    </source>
</reference>
<evidence type="ECO:0000313" key="1">
    <source>
        <dbReference type="EMBL" id="VDP75984.1"/>
    </source>
</evidence>
<name>A0A3P8H010_9TREM</name>
<dbReference type="AlphaFoldDB" id="A0A3P8H010"/>
<gene>
    <name evidence="1" type="ORF">SMTD_LOCUS18044</name>
</gene>